<reference evidence="1 2" key="1">
    <citation type="submission" date="2018-09" db="EMBL/GenBank/DDBJ databases">
        <title>Genomic investigation of the strawberry pathogen Phytophthora fragariae indicates pathogenicity is determined by transcriptional variation in three key races.</title>
        <authorList>
            <person name="Adams T.M."/>
            <person name="Armitage A.D."/>
            <person name="Sobczyk M.K."/>
            <person name="Bates H.J."/>
            <person name="Dunwell J.M."/>
            <person name="Nellist C.F."/>
            <person name="Harrison R.J."/>
        </authorList>
    </citation>
    <scope>NUCLEOTIDE SEQUENCE [LARGE SCALE GENOMIC DNA]</scope>
    <source>
        <strain evidence="1 2">NOV-77</strain>
    </source>
</reference>
<dbReference type="Proteomes" id="UP000486351">
    <property type="component" value="Unassembled WGS sequence"/>
</dbReference>
<proteinExistence type="predicted"/>
<organism evidence="1 2">
    <name type="scientific">Phytophthora fragariae</name>
    <dbReference type="NCBI Taxonomy" id="53985"/>
    <lineage>
        <taxon>Eukaryota</taxon>
        <taxon>Sar</taxon>
        <taxon>Stramenopiles</taxon>
        <taxon>Oomycota</taxon>
        <taxon>Peronosporomycetes</taxon>
        <taxon>Peronosporales</taxon>
        <taxon>Peronosporaceae</taxon>
        <taxon>Phytophthora</taxon>
    </lineage>
</organism>
<dbReference type="AlphaFoldDB" id="A0A6G0RQW4"/>
<evidence type="ECO:0000313" key="2">
    <source>
        <dbReference type="Proteomes" id="UP000486351"/>
    </source>
</evidence>
<name>A0A6G0RQW4_9STRA</name>
<comment type="caution">
    <text evidence="1">The sequence shown here is derived from an EMBL/GenBank/DDBJ whole genome shotgun (WGS) entry which is preliminary data.</text>
</comment>
<accession>A0A6G0RQW4</accession>
<protein>
    <submittedName>
        <fullName evidence="1">Uncharacterized protein</fullName>
    </submittedName>
</protein>
<sequence>MPCRQLAREFLLIGAADGGFMRSLCHAADLPIIAEVLVLLTVAAGGGGAIVQDESGACRCRRSRHLAEAPLLKTSKIHTADTLALSLDAVAVALLPSLSLCDPRLMPALSISCRPSLLPAAVAPVLKASIYHAAGMLSLPLVAVAVALLPTLGAGACSALQSSFVAGVDLLQSFAAASGCGAIAQEEHMPHRRTTRLKYPTTKMRLTATLLAAAIVLLASNDTLSVTASKATTKQDGLYAELYRVEDGVVADKMRVPLGEVEQYKESDFK</sequence>
<dbReference type="EMBL" id="QXFY01000624">
    <property type="protein sequence ID" value="KAE9339411.1"/>
    <property type="molecule type" value="Genomic_DNA"/>
</dbReference>
<evidence type="ECO:0000313" key="1">
    <source>
        <dbReference type="EMBL" id="KAE9339411.1"/>
    </source>
</evidence>
<gene>
    <name evidence="1" type="ORF">PF008_g11586</name>
</gene>